<dbReference type="Pfam" id="PF00561">
    <property type="entry name" value="Abhydrolase_1"/>
    <property type="match status" value="1"/>
</dbReference>
<accession>A0A840N557</accession>
<evidence type="ECO:0000259" key="2">
    <source>
        <dbReference type="Pfam" id="PF00561"/>
    </source>
</evidence>
<evidence type="ECO:0000313" key="4">
    <source>
        <dbReference type="Proteomes" id="UP000580474"/>
    </source>
</evidence>
<dbReference type="PRINTS" id="PR00111">
    <property type="entry name" value="ABHYDROLASE"/>
</dbReference>
<keyword evidence="4" id="KW-1185">Reference proteome</keyword>
<evidence type="ECO:0000256" key="1">
    <source>
        <dbReference type="SAM" id="MobiDB-lite"/>
    </source>
</evidence>
<comment type="caution">
    <text evidence="3">The sequence shown here is derived from an EMBL/GenBank/DDBJ whole genome shotgun (WGS) entry which is preliminary data.</text>
</comment>
<dbReference type="EMBL" id="JACHIV010000001">
    <property type="protein sequence ID" value="MBB5067136.1"/>
    <property type="molecule type" value="Genomic_DNA"/>
</dbReference>
<feature type="domain" description="AB hydrolase-1" evidence="2">
    <location>
        <begin position="71"/>
        <end position="314"/>
    </location>
</feature>
<dbReference type="SUPFAM" id="SSF53474">
    <property type="entry name" value="alpha/beta-Hydrolases"/>
    <property type="match status" value="1"/>
</dbReference>
<protein>
    <submittedName>
        <fullName evidence="3">Pimeloyl-ACP methyl ester carboxylesterase</fullName>
    </submittedName>
</protein>
<dbReference type="InterPro" id="IPR029058">
    <property type="entry name" value="AB_hydrolase_fold"/>
</dbReference>
<dbReference type="InterPro" id="IPR000073">
    <property type="entry name" value="AB_hydrolase_1"/>
</dbReference>
<dbReference type="Gene3D" id="3.40.50.1820">
    <property type="entry name" value="alpha/beta hydrolase"/>
    <property type="match status" value="1"/>
</dbReference>
<dbReference type="RefSeq" id="WP_184476457.1">
    <property type="nucleotide sequence ID" value="NZ_JACHIV010000001.1"/>
</dbReference>
<sequence>MTSRPLTRDSAVPPEPALGAELRVERIQGSDLHFWIYRAGAGEAPEPRGSGAPGNAVPEPGADADETGGDPLIVMVHGLRGTHHGLEPIVERLPGRTVVVPDLPGFGDSGPMTDRAHDVAGYAAVIVELIERLGGRQRPVVLLGHSFGSMVAAHVVSCVPELVARLVLVNPISTPALHGPRVMLSRLTSLYYTLGTALPARLGRLLLANRLVVRAAGQAMLRTRDPQVRRFVHESHLRHFSRFHSPQLLSETYEASVTGTVADYRAALALPTLLVAGESDEIAPVAGQRELVAGLPDAELVIIPGVGHLVHYETPAAAAAEIDRFLGEA</sequence>
<dbReference type="InterPro" id="IPR000639">
    <property type="entry name" value="Epox_hydrolase-like"/>
</dbReference>
<dbReference type="PRINTS" id="PR00412">
    <property type="entry name" value="EPOXHYDRLASE"/>
</dbReference>
<dbReference type="GO" id="GO:0003824">
    <property type="term" value="F:catalytic activity"/>
    <property type="evidence" value="ECO:0007669"/>
    <property type="project" value="InterPro"/>
</dbReference>
<evidence type="ECO:0000313" key="3">
    <source>
        <dbReference type="EMBL" id="MBB5067136.1"/>
    </source>
</evidence>
<proteinExistence type="predicted"/>
<dbReference type="InterPro" id="IPR050266">
    <property type="entry name" value="AB_hydrolase_sf"/>
</dbReference>
<dbReference type="Proteomes" id="UP000580474">
    <property type="component" value="Unassembled WGS sequence"/>
</dbReference>
<dbReference type="AlphaFoldDB" id="A0A840N557"/>
<dbReference type="PANTHER" id="PTHR43798">
    <property type="entry name" value="MONOACYLGLYCEROL LIPASE"/>
    <property type="match status" value="1"/>
</dbReference>
<reference evidence="3 4" key="1">
    <citation type="submission" date="2020-08" db="EMBL/GenBank/DDBJ databases">
        <title>Sequencing the genomes of 1000 actinobacteria strains.</title>
        <authorList>
            <person name="Klenk H.-P."/>
        </authorList>
    </citation>
    <scope>NUCLEOTIDE SEQUENCE [LARGE SCALE GENOMIC DNA]</scope>
    <source>
        <strain evidence="3 4">DSM 45582</strain>
    </source>
</reference>
<gene>
    <name evidence="3" type="ORF">BJ969_000224</name>
</gene>
<organism evidence="3 4">
    <name type="scientific">Saccharopolyspora gloriosae</name>
    <dbReference type="NCBI Taxonomy" id="455344"/>
    <lineage>
        <taxon>Bacteria</taxon>
        <taxon>Bacillati</taxon>
        <taxon>Actinomycetota</taxon>
        <taxon>Actinomycetes</taxon>
        <taxon>Pseudonocardiales</taxon>
        <taxon>Pseudonocardiaceae</taxon>
        <taxon>Saccharopolyspora</taxon>
    </lineage>
</organism>
<name>A0A840N557_9PSEU</name>
<feature type="region of interest" description="Disordered" evidence="1">
    <location>
        <begin position="43"/>
        <end position="68"/>
    </location>
</feature>